<protein>
    <recommendedName>
        <fullName evidence="3">Retrovirus-related Pol polyprotein from transposon TNT 1-94</fullName>
    </recommendedName>
</protein>
<accession>A0A371HSD9</accession>
<name>A0A371HSD9_MUCPR</name>
<evidence type="ECO:0000313" key="1">
    <source>
        <dbReference type="EMBL" id="RDY05695.1"/>
    </source>
</evidence>
<dbReference type="Proteomes" id="UP000257109">
    <property type="component" value="Unassembled WGS sequence"/>
</dbReference>
<dbReference type="AlphaFoldDB" id="A0A371HSD9"/>
<organism evidence="1 2">
    <name type="scientific">Mucuna pruriens</name>
    <name type="common">Velvet bean</name>
    <name type="synonym">Dolichos pruriens</name>
    <dbReference type="NCBI Taxonomy" id="157652"/>
    <lineage>
        <taxon>Eukaryota</taxon>
        <taxon>Viridiplantae</taxon>
        <taxon>Streptophyta</taxon>
        <taxon>Embryophyta</taxon>
        <taxon>Tracheophyta</taxon>
        <taxon>Spermatophyta</taxon>
        <taxon>Magnoliopsida</taxon>
        <taxon>eudicotyledons</taxon>
        <taxon>Gunneridae</taxon>
        <taxon>Pentapetalae</taxon>
        <taxon>rosids</taxon>
        <taxon>fabids</taxon>
        <taxon>Fabales</taxon>
        <taxon>Fabaceae</taxon>
        <taxon>Papilionoideae</taxon>
        <taxon>50 kb inversion clade</taxon>
        <taxon>NPAAA clade</taxon>
        <taxon>indigoferoid/millettioid clade</taxon>
        <taxon>Phaseoleae</taxon>
        <taxon>Mucuna</taxon>
    </lineage>
</organism>
<dbReference type="EMBL" id="QJKJ01001832">
    <property type="protein sequence ID" value="RDY05695.1"/>
    <property type="molecule type" value="Genomic_DNA"/>
</dbReference>
<gene>
    <name evidence="1" type="ORF">CR513_10441</name>
</gene>
<keyword evidence="2" id="KW-1185">Reference proteome</keyword>
<evidence type="ECO:0008006" key="3">
    <source>
        <dbReference type="Google" id="ProtNLM"/>
    </source>
</evidence>
<dbReference type="OrthoDB" id="418757at2759"/>
<evidence type="ECO:0000313" key="2">
    <source>
        <dbReference type="Proteomes" id="UP000257109"/>
    </source>
</evidence>
<comment type="caution">
    <text evidence="1">The sequence shown here is derived from an EMBL/GenBank/DDBJ whole genome shotgun (WGS) entry which is preliminary data.</text>
</comment>
<feature type="non-terminal residue" evidence="1">
    <location>
        <position position="1"/>
    </location>
</feature>
<reference evidence="1" key="1">
    <citation type="submission" date="2018-05" db="EMBL/GenBank/DDBJ databases">
        <title>Draft genome of Mucuna pruriens seed.</title>
        <authorList>
            <person name="Nnadi N.E."/>
            <person name="Vos R."/>
            <person name="Hasami M.H."/>
            <person name="Devisetty U.K."/>
            <person name="Aguiy J.C."/>
        </authorList>
    </citation>
    <scope>NUCLEOTIDE SEQUENCE [LARGE SCALE GENOMIC DNA]</scope>
    <source>
        <strain evidence="1">JCA_2017</strain>
    </source>
</reference>
<sequence>FLQVRGIYIRCVVASLHVPYCFFPIRVVSELSSLKGVLLAKIIEGNTNRMVNLNGTNYHLWKGKMKDLLFVKKMHLSVFATQKPEFIEIHAETLWEKIKSLYASKCGNNKLFLLNSIVSLKFKKGTSLSDHLNEF</sequence>
<feature type="non-terminal residue" evidence="1">
    <location>
        <position position="135"/>
    </location>
</feature>
<proteinExistence type="predicted"/>